<dbReference type="Pfam" id="PF00881">
    <property type="entry name" value="Nitroreductase"/>
    <property type="match status" value="1"/>
</dbReference>
<protein>
    <submittedName>
        <fullName evidence="7">Oxygen-insensitive NADPH nitroreductase</fullName>
    </submittedName>
</protein>
<keyword evidence="3 5" id="KW-0288">FMN</keyword>
<sequence length="261" mass="29242">MDKNLNEASMHNSNDVISLLTNHRSIRKFTDEAVSSEQLATIIEAAQMASTSSNVQAYSIINVTDPQLRHQVMELSGNQTYVEAAPTFLVWCADLQRLAKVSQKDSGNVEEQSYIDTMENLLVATIDTALAAQNAAIAAESLQLGIVYIGGVRNNSEALSQLLQLPDLVFPLFGMCIGKPAQQPILRPRLPKEAILFENKYCAEQMDDSLLQYDQAISAYMNKRSDGKVDTNWSEQMKKRLQAPVRLHMKSFLERRGFMKR</sequence>
<proteinExistence type="inferred from homology"/>
<evidence type="ECO:0000313" key="8">
    <source>
        <dbReference type="Proteomes" id="UP001597362"/>
    </source>
</evidence>
<dbReference type="CDD" id="cd02146">
    <property type="entry name" value="NfsA-like"/>
    <property type="match status" value="1"/>
</dbReference>
<reference evidence="8" key="1">
    <citation type="journal article" date="2019" name="Int. J. Syst. Evol. Microbiol.">
        <title>The Global Catalogue of Microorganisms (GCM) 10K type strain sequencing project: providing services to taxonomists for standard genome sequencing and annotation.</title>
        <authorList>
            <consortium name="The Broad Institute Genomics Platform"/>
            <consortium name="The Broad Institute Genome Sequencing Center for Infectious Disease"/>
            <person name="Wu L."/>
            <person name="Ma J."/>
        </authorList>
    </citation>
    <scope>NUCLEOTIDE SEQUENCE [LARGE SCALE GENOMIC DNA]</scope>
    <source>
        <strain evidence="8">GH52</strain>
    </source>
</reference>
<comment type="caution">
    <text evidence="7">The sequence shown here is derived from an EMBL/GenBank/DDBJ whole genome shotgun (WGS) entry which is preliminary data.</text>
</comment>
<evidence type="ECO:0000259" key="6">
    <source>
        <dbReference type="Pfam" id="PF00881"/>
    </source>
</evidence>
<evidence type="ECO:0000256" key="5">
    <source>
        <dbReference type="PIRNR" id="PIRNR005426"/>
    </source>
</evidence>
<comment type="similarity">
    <text evidence="1 5">Belongs to the flavin oxidoreductase frp family.</text>
</comment>
<evidence type="ECO:0000256" key="1">
    <source>
        <dbReference type="ARBA" id="ARBA00008366"/>
    </source>
</evidence>
<keyword evidence="2 5" id="KW-0285">Flavoprotein</keyword>
<gene>
    <name evidence="7" type="primary">nfsA</name>
    <name evidence="7" type="ORF">ACFSJH_12835</name>
</gene>
<feature type="domain" description="Nitroreductase" evidence="6">
    <location>
        <begin position="21"/>
        <end position="179"/>
    </location>
</feature>
<dbReference type="EMBL" id="JBHUHO010000031">
    <property type="protein sequence ID" value="MFD2116610.1"/>
    <property type="molecule type" value="Genomic_DNA"/>
</dbReference>
<dbReference type="PIRSF" id="PIRSF005426">
    <property type="entry name" value="Frp"/>
    <property type="match status" value="1"/>
</dbReference>
<dbReference type="Proteomes" id="UP001597362">
    <property type="component" value="Unassembled WGS sequence"/>
</dbReference>
<evidence type="ECO:0000256" key="2">
    <source>
        <dbReference type="ARBA" id="ARBA00022630"/>
    </source>
</evidence>
<name>A0ABW4YLV0_9BACL</name>
<dbReference type="Gene3D" id="3.40.109.10">
    <property type="entry name" value="NADH Oxidase"/>
    <property type="match status" value="1"/>
</dbReference>
<keyword evidence="5" id="KW-0521">NADP</keyword>
<keyword evidence="4 5" id="KW-0560">Oxidoreductase</keyword>
<dbReference type="RefSeq" id="WP_377772974.1">
    <property type="nucleotide sequence ID" value="NZ_JBHUHO010000031.1"/>
</dbReference>
<organism evidence="7 8">
    <name type="scientific">Paenibacillus yanchengensis</name>
    <dbReference type="NCBI Taxonomy" id="2035833"/>
    <lineage>
        <taxon>Bacteria</taxon>
        <taxon>Bacillati</taxon>
        <taxon>Bacillota</taxon>
        <taxon>Bacilli</taxon>
        <taxon>Bacillales</taxon>
        <taxon>Paenibacillaceae</taxon>
        <taxon>Paenibacillus</taxon>
    </lineage>
</organism>
<dbReference type="InterPro" id="IPR016446">
    <property type="entry name" value="Flavin_OxRdtase_Frp"/>
</dbReference>
<dbReference type="NCBIfam" id="NF008033">
    <property type="entry name" value="PRK10765.1"/>
    <property type="match status" value="1"/>
</dbReference>
<evidence type="ECO:0000256" key="3">
    <source>
        <dbReference type="ARBA" id="ARBA00022643"/>
    </source>
</evidence>
<dbReference type="InterPro" id="IPR000415">
    <property type="entry name" value="Nitroreductase-like"/>
</dbReference>
<keyword evidence="8" id="KW-1185">Reference proteome</keyword>
<dbReference type="PANTHER" id="PTHR43425:SF2">
    <property type="entry name" value="OXYGEN-INSENSITIVE NADPH NITROREDUCTASE"/>
    <property type="match status" value="1"/>
</dbReference>
<dbReference type="SUPFAM" id="SSF55469">
    <property type="entry name" value="FMN-dependent nitroreductase-like"/>
    <property type="match status" value="1"/>
</dbReference>
<dbReference type="InterPro" id="IPR029479">
    <property type="entry name" value="Nitroreductase"/>
</dbReference>
<accession>A0ABW4YLV0</accession>
<evidence type="ECO:0000313" key="7">
    <source>
        <dbReference type="EMBL" id="MFD2116610.1"/>
    </source>
</evidence>
<evidence type="ECO:0000256" key="4">
    <source>
        <dbReference type="ARBA" id="ARBA00023002"/>
    </source>
</evidence>
<dbReference type="PANTHER" id="PTHR43425">
    <property type="entry name" value="OXYGEN-INSENSITIVE NADPH NITROREDUCTASE"/>
    <property type="match status" value="1"/>
</dbReference>